<dbReference type="SUPFAM" id="SSF46785">
    <property type="entry name" value="Winged helix' DNA-binding domain"/>
    <property type="match status" value="1"/>
</dbReference>
<sequence>MLFPIDRIPARPYVYGTIFSLANRMQCVGDRRDSEVTTMQCFMMANLTLFEDYRLNLGEMAQLLGTSRQNARKMADLLKRKGFVDLKRDGRNIRIALSKKGKTYYTAREKQESAYLEELFDGMDEQLVEHMKAGLTDLLENVARYEKKLENQQSEKEN</sequence>
<evidence type="ECO:0000259" key="2">
    <source>
        <dbReference type="SMART" id="SM00347"/>
    </source>
</evidence>
<dbReference type="GO" id="GO:0003700">
    <property type="term" value="F:DNA-binding transcription factor activity"/>
    <property type="evidence" value="ECO:0007669"/>
    <property type="project" value="InterPro"/>
</dbReference>
<organism evidence="3 4">
    <name type="scientific">Blautia producta</name>
    <dbReference type="NCBI Taxonomy" id="33035"/>
    <lineage>
        <taxon>Bacteria</taxon>
        <taxon>Bacillati</taxon>
        <taxon>Bacillota</taxon>
        <taxon>Clostridia</taxon>
        <taxon>Lachnospirales</taxon>
        <taxon>Lachnospiraceae</taxon>
        <taxon>Blautia</taxon>
    </lineage>
</organism>
<dbReference type="AlphaFoldDB" id="A0A4P6M3J9"/>
<evidence type="ECO:0000313" key="4">
    <source>
        <dbReference type="Proteomes" id="UP000289794"/>
    </source>
</evidence>
<keyword evidence="1" id="KW-0175">Coiled coil</keyword>
<name>A0A4P6M3J9_9FIRM</name>
<dbReference type="KEGG" id="bpro:PMF13cell1_04603"/>
<accession>A0A4P6M3J9</accession>
<feature type="coiled-coil region" evidence="1">
    <location>
        <begin position="128"/>
        <end position="155"/>
    </location>
</feature>
<dbReference type="InterPro" id="IPR036390">
    <property type="entry name" value="WH_DNA-bd_sf"/>
</dbReference>
<evidence type="ECO:0000313" key="3">
    <source>
        <dbReference type="EMBL" id="QBE99032.1"/>
    </source>
</evidence>
<dbReference type="SMART" id="SM00347">
    <property type="entry name" value="HTH_MARR"/>
    <property type="match status" value="1"/>
</dbReference>
<reference evidence="3 4" key="1">
    <citation type="submission" date="2019-01" db="EMBL/GenBank/DDBJ databases">
        <title>PMF-metabolizing Aryl O-demethylase.</title>
        <authorList>
            <person name="Kim M."/>
        </authorList>
    </citation>
    <scope>NUCLEOTIDE SEQUENCE [LARGE SCALE GENOMIC DNA]</scope>
    <source>
        <strain evidence="3 4">PMF1</strain>
    </source>
</reference>
<feature type="domain" description="HTH marR-type" evidence="2">
    <location>
        <begin position="29"/>
        <end position="128"/>
    </location>
</feature>
<dbReference type="Gene3D" id="1.10.10.10">
    <property type="entry name" value="Winged helix-like DNA-binding domain superfamily/Winged helix DNA-binding domain"/>
    <property type="match status" value="1"/>
</dbReference>
<dbReference type="InterPro" id="IPR036388">
    <property type="entry name" value="WH-like_DNA-bd_sf"/>
</dbReference>
<dbReference type="Proteomes" id="UP000289794">
    <property type="component" value="Chromosome"/>
</dbReference>
<dbReference type="EMBL" id="CP035945">
    <property type="protein sequence ID" value="QBE99032.1"/>
    <property type="molecule type" value="Genomic_DNA"/>
</dbReference>
<protein>
    <recommendedName>
        <fullName evidence="2">HTH marR-type domain-containing protein</fullName>
    </recommendedName>
</protein>
<dbReference type="RefSeq" id="WP_130182250.1">
    <property type="nucleotide sequence ID" value="NZ_CP035945.1"/>
</dbReference>
<evidence type="ECO:0000256" key="1">
    <source>
        <dbReference type="SAM" id="Coils"/>
    </source>
</evidence>
<gene>
    <name evidence="3" type="ORF">PMF13cell1_04603</name>
</gene>
<dbReference type="InterPro" id="IPR000835">
    <property type="entry name" value="HTH_MarR-typ"/>
</dbReference>
<proteinExistence type="predicted"/>